<dbReference type="Proteomes" id="UP001596956">
    <property type="component" value="Unassembled WGS sequence"/>
</dbReference>
<evidence type="ECO:0000256" key="2">
    <source>
        <dbReference type="ARBA" id="ARBA00022450"/>
    </source>
</evidence>
<dbReference type="InterPro" id="IPR006162">
    <property type="entry name" value="Ppantetheine_attach_site"/>
</dbReference>
<evidence type="ECO:0000259" key="5">
    <source>
        <dbReference type="PROSITE" id="PS50075"/>
    </source>
</evidence>
<feature type="region of interest" description="Disordered" evidence="4">
    <location>
        <begin position="189"/>
        <end position="208"/>
    </location>
</feature>
<protein>
    <submittedName>
        <fullName evidence="6">AMP-binding protein</fullName>
    </submittedName>
</protein>
<dbReference type="Gene3D" id="3.30.300.30">
    <property type="match status" value="1"/>
</dbReference>
<dbReference type="PROSITE" id="PS00455">
    <property type="entry name" value="AMP_BINDING"/>
    <property type="match status" value="1"/>
</dbReference>
<evidence type="ECO:0000313" key="6">
    <source>
        <dbReference type="EMBL" id="MFD0800046.1"/>
    </source>
</evidence>
<evidence type="ECO:0000256" key="3">
    <source>
        <dbReference type="ARBA" id="ARBA00022553"/>
    </source>
</evidence>
<dbReference type="InterPro" id="IPR000873">
    <property type="entry name" value="AMP-dep_synth/lig_dom"/>
</dbReference>
<dbReference type="InterPro" id="IPR042099">
    <property type="entry name" value="ANL_N_sf"/>
</dbReference>
<dbReference type="Gene3D" id="3.30.559.10">
    <property type="entry name" value="Chloramphenicol acetyltransferase-like domain"/>
    <property type="match status" value="1"/>
</dbReference>
<sequence length="982" mass="104936">MTTTQDTTGTGAGPEPYDLGPFQRAAVGADAHTVRLRSLVPGGPVEELRDAVAAAVTAAPVLTAEYIRVPGMRIPRQAVASLSISQEGVREWAVTGGTLRAAVSGSDAGRVLELSCDAAFADTASISLLLEDIALRLDRRTPESSVDFAVVAPGHTEMLREGELAAEEAYWARRRERTGEGLVLDEVVPKPVSGSEGPPGAASRRLTREESTGLDALADRLGCEVADLAQLALETVLLRLGVAPETLGRLEDARSVMGLDRTIGPLSQVLPGGGRTVDLAGTARESLSALTEQRARDAEMLGGPAFAPYMDRPELVLDRTGSPVAPQGWRILSWWNPAGGGIGLSLSRCDGSWELQAQTERSEEHERVASLVAMWSGLLMDLLVRPDAPLSDLALLSNEAPASFFEEAERVPAESVIARLERHFAQRPEAPACRRGEQVWTYRMLQERVSRIAGVLSHLPPGSVVAVALEPGVDLVAAQVAVLARGAVFIPLSAEEPEARILDALERAGAAMLLVGKEAPDLRTPSSCGTANLAELDGRPAAPIAPTDLPADAPAYMMRTSGSSGKPKLLAISRRSLDNYLRWVDESLLGEGEEFPLISSPVFDASLKQTLGALYAGGTVRLLESDRLDTDAVRDELAGLDTRLVLNCVPGYLSELLVADERRGATMPVVRFLIGGEPLPSELVRRVEDRYPDSELWNLYGPTEATATATAGLITAPDRIHVGSPVAGAGLAVVDPHGAVLPAGVRGEVVITGPGLSAGYLSGHEGASPFVPLKVGGSSRPSYRTGDIGIVDHAGYLWLTGRSDRQIKINGWRIDPGELERVAQQVEGVRDAAAVFDERGEEGCLRLFTTGDADAERISVHLRDTLPGPMLPASVTPLDRFDTGVTGKVDRWALLERLEERSQFSPDEYTPQEYIVARAWREILQQGWPDPRADFFSVGGHSLLLARLVNQLRAEGHHELSLRQVVRNPTVASMAGLVGHTT</sequence>
<keyword evidence="7" id="KW-1185">Reference proteome</keyword>
<dbReference type="InterPro" id="IPR045851">
    <property type="entry name" value="AMP-bd_C_sf"/>
</dbReference>
<proteinExistence type="predicted"/>
<dbReference type="InterPro" id="IPR036736">
    <property type="entry name" value="ACP-like_sf"/>
</dbReference>
<keyword evidence="2" id="KW-0596">Phosphopantetheine</keyword>
<dbReference type="InterPro" id="IPR020845">
    <property type="entry name" value="AMP-binding_CS"/>
</dbReference>
<evidence type="ECO:0000256" key="1">
    <source>
        <dbReference type="ARBA" id="ARBA00001957"/>
    </source>
</evidence>
<dbReference type="Pfam" id="PF00550">
    <property type="entry name" value="PP-binding"/>
    <property type="match status" value="1"/>
</dbReference>
<dbReference type="PANTHER" id="PTHR45527:SF1">
    <property type="entry name" value="FATTY ACID SYNTHASE"/>
    <property type="match status" value="1"/>
</dbReference>
<evidence type="ECO:0000313" key="7">
    <source>
        <dbReference type="Proteomes" id="UP001596956"/>
    </source>
</evidence>
<dbReference type="InterPro" id="IPR023213">
    <property type="entry name" value="CAT-like_dom_sf"/>
</dbReference>
<dbReference type="PANTHER" id="PTHR45527">
    <property type="entry name" value="NONRIBOSOMAL PEPTIDE SYNTHETASE"/>
    <property type="match status" value="1"/>
</dbReference>
<dbReference type="SUPFAM" id="SSF52777">
    <property type="entry name" value="CoA-dependent acyltransferases"/>
    <property type="match status" value="1"/>
</dbReference>
<name>A0ABW3BAX2_9ACTN</name>
<dbReference type="Gene3D" id="3.30.559.30">
    <property type="entry name" value="Nonribosomal peptide synthetase, condensation domain"/>
    <property type="match status" value="1"/>
</dbReference>
<comment type="caution">
    <text evidence="6">The sequence shown here is derived from an EMBL/GenBank/DDBJ whole genome shotgun (WGS) entry which is preliminary data.</text>
</comment>
<dbReference type="SUPFAM" id="SSF47336">
    <property type="entry name" value="ACP-like"/>
    <property type="match status" value="1"/>
</dbReference>
<dbReference type="Gene3D" id="3.40.50.12780">
    <property type="entry name" value="N-terminal domain of ligase-like"/>
    <property type="match status" value="1"/>
</dbReference>
<dbReference type="PROSITE" id="PS50075">
    <property type="entry name" value="CARRIER"/>
    <property type="match status" value="1"/>
</dbReference>
<dbReference type="SUPFAM" id="SSF56801">
    <property type="entry name" value="Acetyl-CoA synthetase-like"/>
    <property type="match status" value="1"/>
</dbReference>
<dbReference type="Pfam" id="PF00501">
    <property type="entry name" value="AMP-binding"/>
    <property type="match status" value="1"/>
</dbReference>
<accession>A0ABW3BAX2</accession>
<dbReference type="InterPro" id="IPR009081">
    <property type="entry name" value="PP-bd_ACP"/>
</dbReference>
<evidence type="ECO:0000256" key="4">
    <source>
        <dbReference type="SAM" id="MobiDB-lite"/>
    </source>
</evidence>
<keyword evidence="3" id="KW-0597">Phosphoprotein</keyword>
<dbReference type="EMBL" id="JBHTHR010000018">
    <property type="protein sequence ID" value="MFD0800046.1"/>
    <property type="molecule type" value="Genomic_DNA"/>
</dbReference>
<comment type="cofactor">
    <cofactor evidence="1">
        <name>pantetheine 4'-phosphate</name>
        <dbReference type="ChEBI" id="CHEBI:47942"/>
    </cofactor>
</comment>
<dbReference type="PROSITE" id="PS00012">
    <property type="entry name" value="PHOSPHOPANTETHEINE"/>
    <property type="match status" value="1"/>
</dbReference>
<organism evidence="6 7">
    <name type="scientific">Streptomonospora algeriensis</name>
    <dbReference type="NCBI Taxonomy" id="995084"/>
    <lineage>
        <taxon>Bacteria</taxon>
        <taxon>Bacillati</taxon>
        <taxon>Actinomycetota</taxon>
        <taxon>Actinomycetes</taxon>
        <taxon>Streptosporangiales</taxon>
        <taxon>Nocardiopsidaceae</taxon>
        <taxon>Streptomonospora</taxon>
    </lineage>
</organism>
<reference evidence="7" key="1">
    <citation type="journal article" date="2019" name="Int. J. Syst. Evol. Microbiol.">
        <title>The Global Catalogue of Microorganisms (GCM) 10K type strain sequencing project: providing services to taxonomists for standard genome sequencing and annotation.</title>
        <authorList>
            <consortium name="The Broad Institute Genomics Platform"/>
            <consortium name="The Broad Institute Genome Sequencing Center for Infectious Disease"/>
            <person name="Wu L."/>
            <person name="Ma J."/>
        </authorList>
    </citation>
    <scope>NUCLEOTIDE SEQUENCE [LARGE SCALE GENOMIC DNA]</scope>
    <source>
        <strain evidence="7">CCUG 63369</strain>
    </source>
</reference>
<gene>
    <name evidence="6" type="ORF">ACFQZU_01765</name>
</gene>
<dbReference type="Gene3D" id="1.10.1200.10">
    <property type="entry name" value="ACP-like"/>
    <property type="match status" value="1"/>
</dbReference>
<feature type="domain" description="Carrier" evidence="5">
    <location>
        <begin position="907"/>
        <end position="982"/>
    </location>
</feature>